<dbReference type="EMBL" id="JBHLUH010000100">
    <property type="protein sequence ID" value="MFC0534067.1"/>
    <property type="molecule type" value="Genomic_DNA"/>
</dbReference>
<dbReference type="InterPro" id="IPR018697">
    <property type="entry name" value="DUF2199"/>
</dbReference>
<sequence>MSKEQGYVCRCCGEHHAELPLAYGMEAPAYWSDELAADPLSALEQELCTIKSESFFIRGLIEIPVVDTGETFVWNVWTSLSKDNFARTVERWDDPARESQPPYFGWLSSELPAYAEPTLNLKTNLHTRPVGHRPLIELEPTGHPLAVEQREGITRARVREIAELLLHGRAGQPDCPLSRRPG</sequence>
<proteinExistence type="predicted"/>
<evidence type="ECO:0000313" key="1">
    <source>
        <dbReference type="EMBL" id="MFC0534067.1"/>
    </source>
</evidence>
<keyword evidence="2" id="KW-1185">Reference proteome</keyword>
<dbReference type="Pfam" id="PF09965">
    <property type="entry name" value="DUF2199"/>
    <property type="match status" value="1"/>
</dbReference>
<evidence type="ECO:0000313" key="2">
    <source>
        <dbReference type="Proteomes" id="UP001589867"/>
    </source>
</evidence>
<dbReference type="Proteomes" id="UP001589867">
    <property type="component" value="Unassembled WGS sequence"/>
</dbReference>
<reference evidence="1 2" key="1">
    <citation type="submission" date="2024-09" db="EMBL/GenBank/DDBJ databases">
        <authorList>
            <person name="Sun Q."/>
            <person name="Mori K."/>
        </authorList>
    </citation>
    <scope>NUCLEOTIDE SEQUENCE [LARGE SCALE GENOMIC DNA]</scope>
    <source>
        <strain evidence="1 2">TBRC 3947</strain>
    </source>
</reference>
<gene>
    <name evidence="1" type="ORF">ACFFIA_41370</name>
</gene>
<name>A0ABV6MH52_9ACTN</name>
<organism evidence="1 2">
    <name type="scientific">Phytohabitans kaempferiae</name>
    <dbReference type="NCBI Taxonomy" id="1620943"/>
    <lineage>
        <taxon>Bacteria</taxon>
        <taxon>Bacillati</taxon>
        <taxon>Actinomycetota</taxon>
        <taxon>Actinomycetes</taxon>
        <taxon>Micromonosporales</taxon>
        <taxon>Micromonosporaceae</taxon>
    </lineage>
</organism>
<comment type="caution">
    <text evidence="1">The sequence shown here is derived from an EMBL/GenBank/DDBJ whole genome shotgun (WGS) entry which is preliminary data.</text>
</comment>
<protein>
    <submittedName>
        <fullName evidence="1">DUF2199 domain-containing protein</fullName>
    </submittedName>
</protein>
<accession>A0ABV6MH52</accession>
<dbReference type="RefSeq" id="WP_377262442.1">
    <property type="nucleotide sequence ID" value="NZ_JBHLUH010000100.1"/>
</dbReference>